<dbReference type="OrthoDB" id="6782675at2759"/>
<reference evidence="3" key="1">
    <citation type="submission" date="2016-06" db="UniProtKB">
        <authorList>
            <consortium name="WormBaseParasite"/>
        </authorList>
    </citation>
    <scope>IDENTIFICATION</scope>
</reference>
<proteinExistence type="predicted"/>
<dbReference type="AlphaFoldDB" id="A0A183THK7"/>
<dbReference type="Proteomes" id="UP000275846">
    <property type="component" value="Unassembled WGS sequence"/>
</dbReference>
<accession>A0A183THK7</accession>
<evidence type="ECO:0000313" key="2">
    <source>
        <dbReference type="Proteomes" id="UP000275846"/>
    </source>
</evidence>
<gene>
    <name evidence="1" type="ORF">SSLN_LOCUS15955</name>
</gene>
<name>A0A183THK7_SCHSO</name>
<dbReference type="EMBL" id="UYSU01040484">
    <property type="protein sequence ID" value="VDM02341.1"/>
    <property type="molecule type" value="Genomic_DNA"/>
</dbReference>
<evidence type="ECO:0000313" key="3">
    <source>
        <dbReference type="WBParaSite" id="SSLN_0001655801-mRNA-1"/>
    </source>
</evidence>
<keyword evidence="2" id="KW-1185">Reference proteome</keyword>
<protein>
    <submittedName>
        <fullName evidence="1 3">Uncharacterized protein</fullName>
    </submittedName>
</protein>
<sequence>MAGADADIHYPSYTPAGTTQVLAPSSRVLQTNQRAAFTDWLQVTNDALGSSGFNSGHNHNSNWPASCSLVKGTPIGSPISGLIAKVVLQRLESLVFQQHRPKFWAWCVDDTFVVIEWDPLLTLKERPNSVFLDINFTMEEEETNQLAFLDVLICRKG</sequence>
<organism evidence="3">
    <name type="scientific">Schistocephalus solidus</name>
    <name type="common">Tapeworm</name>
    <dbReference type="NCBI Taxonomy" id="70667"/>
    <lineage>
        <taxon>Eukaryota</taxon>
        <taxon>Metazoa</taxon>
        <taxon>Spiralia</taxon>
        <taxon>Lophotrochozoa</taxon>
        <taxon>Platyhelminthes</taxon>
        <taxon>Cestoda</taxon>
        <taxon>Eucestoda</taxon>
        <taxon>Diphyllobothriidea</taxon>
        <taxon>Diphyllobothriidae</taxon>
        <taxon>Schistocephalus</taxon>
    </lineage>
</organism>
<evidence type="ECO:0000313" key="1">
    <source>
        <dbReference type="EMBL" id="VDM02341.1"/>
    </source>
</evidence>
<reference evidence="1 2" key="2">
    <citation type="submission" date="2018-11" db="EMBL/GenBank/DDBJ databases">
        <authorList>
            <consortium name="Pathogen Informatics"/>
        </authorList>
    </citation>
    <scope>NUCLEOTIDE SEQUENCE [LARGE SCALE GENOMIC DNA]</scope>
    <source>
        <strain evidence="1 2">NST_G2</strain>
    </source>
</reference>
<dbReference type="WBParaSite" id="SSLN_0001655801-mRNA-1">
    <property type="protein sequence ID" value="SSLN_0001655801-mRNA-1"/>
    <property type="gene ID" value="SSLN_0001655801"/>
</dbReference>
<dbReference type="PANTHER" id="PTHR21301">
    <property type="entry name" value="REVERSE TRANSCRIPTASE"/>
    <property type="match status" value="1"/>
</dbReference>
<dbReference type="PANTHER" id="PTHR21301:SF11">
    <property type="entry name" value="GIY-YIG DOMAIN-CONTAINING PROTEIN"/>
    <property type="match status" value="1"/>
</dbReference>